<evidence type="ECO:0000256" key="5">
    <source>
        <dbReference type="ARBA" id="ARBA00023180"/>
    </source>
</evidence>
<evidence type="ECO:0000313" key="9">
    <source>
        <dbReference type="RefSeq" id="XP_026765202.2"/>
    </source>
</evidence>
<dbReference type="Gene3D" id="3.40.50.1820">
    <property type="entry name" value="alpha/beta hydrolase"/>
    <property type="match status" value="1"/>
</dbReference>
<dbReference type="EC" id="3.1.1.-" evidence="6"/>
<keyword evidence="8" id="KW-1185">Reference proteome</keyword>
<keyword evidence="3 6" id="KW-0378">Hydrolase</keyword>
<proteinExistence type="inferred from homology"/>
<keyword evidence="5" id="KW-0325">Glycoprotein</keyword>
<dbReference type="InterPro" id="IPR002018">
    <property type="entry name" value="CarbesteraseB"/>
</dbReference>
<dbReference type="InParanoid" id="A0A6J1X9Q9"/>
<evidence type="ECO:0000256" key="4">
    <source>
        <dbReference type="ARBA" id="ARBA00023157"/>
    </source>
</evidence>
<feature type="chain" id="PRO_5027152951" description="Carboxylic ester hydrolase" evidence="6">
    <location>
        <begin position="18"/>
        <end position="526"/>
    </location>
</feature>
<dbReference type="InterPro" id="IPR019826">
    <property type="entry name" value="Carboxylesterase_B_AS"/>
</dbReference>
<dbReference type="PANTHER" id="PTHR43142:SF1">
    <property type="entry name" value="CARBOXYLIC ESTER HYDROLASE"/>
    <property type="match status" value="1"/>
</dbReference>
<comment type="similarity">
    <text evidence="1 6">Belongs to the type-B carboxylesterase/lipase family.</text>
</comment>
<accession>A0A6J1X9Q9</accession>
<dbReference type="KEGG" id="gmw:113523426"/>
<evidence type="ECO:0000256" key="1">
    <source>
        <dbReference type="ARBA" id="ARBA00005964"/>
    </source>
</evidence>
<evidence type="ECO:0000313" key="8">
    <source>
        <dbReference type="Proteomes" id="UP001652740"/>
    </source>
</evidence>
<dbReference type="OrthoDB" id="19653at2759"/>
<dbReference type="GeneID" id="113523426"/>
<keyword evidence="6" id="KW-0732">Signal</keyword>
<dbReference type="Pfam" id="PF00135">
    <property type="entry name" value="COesterase"/>
    <property type="match status" value="1"/>
</dbReference>
<dbReference type="AlphaFoldDB" id="A0A6J1X9Q9"/>
<dbReference type="Proteomes" id="UP001652740">
    <property type="component" value="Unplaced"/>
</dbReference>
<evidence type="ECO:0000256" key="3">
    <source>
        <dbReference type="ARBA" id="ARBA00022801"/>
    </source>
</evidence>
<dbReference type="SUPFAM" id="SSF53474">
    <property type="entry name" value="alpha/beta-Hydrolases"/>
    <property type="match status" value="1"/>
</dbReference>
<keyword evidence="4" id="KW-1015">Disulfide bond</keyword>
<feature type="signal peptide" evidence="6">
    <location>
        <begin position="1"/>
        <end position="17"/>
    </location>
</feature>
<keyword evidence="2" id="KW-0719">Serine esterase</keyword>
<gene>
    <name evidence="9" type="primary">LOC113523426</name>
</gene>
<name>A0A6J1X9Q9_GALME</name>
<dbReference type="PROSITE" id="PS00122">
    <property type="entry name" value="CARBOXYLESTERASE_B_1"/>
    <property type="match status" value="1"/>
</dbReference>
<protein>
    <recommendedName>
        <fullName evidence="6">Carboxylic ester hydrolase</fullName>
        <ecNumber evidence="6">3.1.1.-</ecNumber>
    </recommendedName>
</protein>
<dbReference type="InterPro" id="IPR029058">
    <property type="entry name" value="AB_hydrolase_fold"/>
</dbReference>
<evidence type="ECO:0000256" key="2">
    <source>
        <dbReference type="ARBA" id="ARBA00022487"/>
    </source>
</evidence>
<evidence type="ECO:0000259" key="7">
    <source>
        <dbReference type="Pfam" id="PF00135"/>
    </source>
</evidence>
<dbReference type="GO" id="GO:0052689">
    <property type="term" value="F:carboxylic ester hydrolase activity"/>
    <property type="evidence" value="ECO:0007669"/>
    <property type="project" value="UniProtKB-KW"/>
</dbReference>
<dbReference type="RefSeq" id="XP_026765202.2">
    <property type="nucleotide sequence ID" value="XM_026909401.3"/>
</dbReference>
<evidence type="ECO:0000256" key="6">
    <source>
        <dbReference type="RuleBase" id="RU361235"/>
    </source>
</evidence>
<reference evidence="9" key="1">
    <citation type="submission" date="2025-08" db="UniProtKB">
        <authorList>
            <consortium name="RefSeq"/>
        </authorList>
    </citation>
    <scope>IDENTIFICATION</scope>
    <source>
        <tissue evidence="9">Whole larvae</tissue>
    </source>
</reference>
<dbReference type="PANTHER" id="PTHR43142">
    <property type="entry name" value="CARBOXYLIC ESTER HYDROLASE"/>
    <property type="match status" value="1"/>
</dbReference>
<organism evidence="8 9">
    <name type="scientific">Galleria mellonella</name>
    <name type="common">Greater wax moth</name>
    <dbReference type="NCBI Taxonomy" id="7137"/>
    <lineage>
        <taxon>Eukaryota</taxon>
        <taxon>Metazoa</taxon>
        <taxon>Ecdysozoa</taxon>
        <taxon>Arthropoda</taxon>
        <taxon>Hexapoda</taxon>
        <taxon>Insecta</taxon>
        <taxon>Pterygota</taxon>
        <taxon>Neoptera</taxon>
        <taxon>Endopterygota</taxon>
        <taxon>Lepidoptera</taxon>
        <taxon>Glossata</taxon>
        <taxon>Ditrysia</taxon>
        <taxon>Pyraloidea</taxon>
        <taxon>Pyralidae</taxon>
        <taxon>Galleriinae</taxon>
        <taxon>Galleria</taxon>
    </lineage>
</organism>
<sequence>MEKVLLFALLAINYVAGIDMRVDPLVLTKQGLVKGRKASDGDYSEFLGIPYAKVDLENPFGPAQEITRFEQQVFFAYDGSTKCPQTSSPDKPSNEGTLDCLTLNVYVPFKASYTNPLPVLVFIHGGIFSFGSAGEYKVKNLVRHDIVVVTINYRLGPYGFMCLDTPSVPGNQGLKDQYEALRWIRSNIDSFGGNPYNVTLSGQSAGACATLLHLYSSKEKLFHKVIVESGTPQNYGMFVEGDVHAATKIAQHLGLNTTDTEEALEFLTSAPHALVTAAAIDLNLQLRPCREKSFSGVDNFVESDPFSLSNANKVRNTPILIGHTSQEEGAGGQDYFNSDPFYIKIDNSFNMNEEQLHKAALNIKHFYIGDAPAESLLSRMADFESDFVFNHPMQRTITNLVAENAQVYQYMFSYVGDSGADGARHSAELFYLYNAGDEVNQADQLIIDRITTIWANFVKYGNPTPKATGLLPVTWSPVTKDTKPYLVIDTDIRMESRVYNDRMAYWDLFYDNYGNYNKLLRKCHIK</sequence>
<feature type="domain" description="Carboxylesterase type B" evidence="7">
    <location>
        <begin position="23"/>
        <end position="506"/>
    </location>
</feature>